<dbReference type="OrthoDB" id="8010691at2"/>
<gene>
    <name evidence="4" type="ORF">SAMN05444002_2129</name>
</gene>
<evidence type="ECO:0000259" key="3">
    <source>
        <dbReference type="Pfam" id="PF00082"/>
    </source>
</evidence>
<dbReference type="PROSITE" id="PS00136">
    <property type="entry name" value="SUBTILASE_ASP"/>
    <property type="match status" value="1"/>
</dbReference>
<name>A0A1N6G1F8_9RHOB</name>
<reference evidence="5" key="1">
    <citation type="submission" date="2016-11" db="EMBL/GenBank/DDBJ databases">
        <authorList>
            <person name="Varghese N."/>
            <person name="Submissions S."/>
        </authorList>
    </citation>
    <scope>NUCLEOTIDE SEQUENCE [LARGE SCALE GENOMIC DNA]</scope>
    <source>
        <strain evidence="5">DSM 29440</strain>
    </source>
</reference>
<sequence>MTTALTFTPEDDPEGVTAMFDPYSAWSLRYALDFDLTATEDRDDPHDFRYMFTVDTMQAGDIEDLPEPFRVDGETDVVLLTRSVNIDGGVESAQATFQSIAPFDPAQNSFSRLAPAEGGEKRLAAAPPPDEKAELAAAEAEEAEDQARIASRDTLHFRAPLRRVSLPQGATRTMEYTAQGLPEATATIVGVIDDGINPLHSAFRDSMGGTRLDFAWVQDAAAPPGTTTVPFGRELTKAEIDAELAAGPRPEPDRLAALGLGDFTRAGVHTVAQRLSHGTHVASLAAGDGPDHLRLLTVQLPAAVTMNTSGAFMSPFVLAGAAHILDRAWLMSLAEGFPIPVVINFSYSLSGGPHNGLHFLERAIDTLVQAHLERLARQFPTKPGRSEVEVVLPTGNRLLARGHAEVAGGPQGRTAKTALTLPWRVQPGDESSNFLELWMPRSAAGVELWLTPPGGTATRVTGLSATQSVLIHPEGDPAAVIGRISLDRQKGQQALDGIPRKKRVLIALAPSCMPAAVARPACPSGLWQVELRARVSEGELIEAWIQRDDAPLGYRRPGRQSYFDDPAYARWDAMGGVAVYDSGPSVVRRAGSLNGIATGRRSTVVGPSMTRSDRLAAGFPALGTLPGAPGYTPLAAHPRRAAAPYGTAAAPQMRQPDASAEGDRSLVTPGVIGAGAVSGSRMPMNGSSVAAPQFARFLADRYLGLSPGGPGLWPAASEPAHVARLGAHALPPQSGGVAGLR</sequence>
<evidence type="ECO:0000313" key="4">
    <source>
        <dbReference type="EMBL" id="SIO01385.1"/>
    </source>
</evidence>
<feature type="region of interest" description="Disordered" evidence="2">
    <location>
        <begin position="643"/>
        <end position="666"/>
    </location>
</feature>
<dbReference type="STRING" id="1217970.SAMN05444002_2129"/>
<dbReference type="InterPro" id="IPR036852">
    <property type="entry name" value="Peptidase_S8/S53_dom_sf"/>
</dbReference>
<dbReference type="GO" id="GO:0006508">
    <property type="term" value="P:proteolysis"/>
    <property type="evidence" value="ECO:0007669"/>
    <property type="project" value="InterPro"/>
</dbReference>
<dbReference type="InterPro" id="IPR000209">
    <property type="entry name" value="Peptidase_S8/S53_dom"/>
</dbReference>
<proteinExistence type="predicted"/>
<dbReference type="EMBL" id="FSRL01000001">
    <property type="protein sequence ID" value="SIO01385.1"/>
    <property type="molecule type" value="Genomic_DNA"/>
</dbReference>
<dbReference type="Proteomes" id="UP000184932">
    <property type="component" value="Unassembled WGS sequence"/>
</dbReference>
<accession>A0A1N6G1F8</accession>
<feature type="domain" description="Peptidase S8/S53" evidence="3">
    <location>
        <begin position="186"/>
        <end position="294"/>
    </location>
</feature>
<dbReference type="AlphaFoldDB" id="A0A1N6G1F8"/>
<dbReference type="InterPro" id="IPR023827">
    <property type="entry name" value="Peptidase_S8_Asp-AS"/>
</dbReference>
<dbReference type="Gene3D" id="3.40.50.200">
    <property type="entry name" value="Peptidase S8/S53 domain"/>
    <property type="match status" value="1"/>
</dbReference>
<organism evidence="4 5">
    <name type="scientific">Vannielia litorea</name>
    <dbReference type="NCBI Taxonomy" id="1217970"/>
    <lineage>
        <taxon>Bacteria</taxon>
        <taxon>Pseudomonadati</taxon>
        <taxon>Pseudomonadota</taxon>
        <taxon>Alphaproteobacteria</taxon>
        <taxon>Rhodobacterales</taxon>
        <taxon>Paracoccaceae</taxon>
        <taxon>Vannielia</taxon>
    </lineage>
</organism>
<dbReference type="SUPFAM" id="SSF52743">
    <property type="entry name" value="Subtilisin-like"/>
    <property type="match status" value="1"/>
</dbReference>
<dbReference type="Pfam" id="PF00082">
    <property type="entry name" value="Peptidase_S8"/>
    <property type="match status" value="1"/>
</dbReference>
<dbReference type="GO" id="GO:0004252">
    <property type="term" value="F:serine-type endopeptidase activity"/>
    <property type="evidence" value="ECO:0007669"/>
    <property type="project" value="InterPro"/>
</dbReference>
<keyword evidence="1" id="KW-0378">Hydrolase</keyword>
<evidence type="ECO:0000256" key="2">
    <source>
        <dbReference type="SAM" id="MobiDB-lite"/>
    </source>
</evidence>
<dbReference type="RefSeq" id="WP_074256189.1">
    <property type="nucleotide sequence ID" value="NZ_FSRL01000001.1"/>
</dbReference>
<protein>
    <submittedName>
        <fullName evidence="4">Subtilase family protein</fullName>
    </submittedName>
</protein>
<evidence type="ECO:0000256" key="1">
    <source>
        <dbReference type="ARBA" id="ARBA00022801"/>
    </source>
</evidence>
<evidence type="ECO:0000313" key="5">
    <source>
        <dbReference type="Proteomes" id="UP000184932"/>
    </source>
</evidence>
<keyword evidence="5" id="KW-1185">Reference proteome</keyword>